<sequence>MEPATATRAGSPLRAAGGRACAAGLAARAGAGGGICAPTRCRRGRPVRNRCRRPSLVGAGVRPERAPLVVLVHGFTGSKENWLPLMAELGDGFHVLAPDLAGWNESSRVEGGDYGVVAQAARLEAWLDTLGARPVVLVGHSMGGHIGGLLAVRRPDLAPRLVLMSAAGVEFSENDFARLVLQGGNPFQVTSREELKRQLDLVFSDPPWVPWPVDAAMVRRRAADAGFESDVLDRVGRGPEAFALQAQLGRIEQPTLLLWCRGDQVIDVSAADIMAAGLPDSRKVVLEGCGHMPLMEEPRRVAAALRAFIAE</sequence>
<dbReference type="InterPro" id="IPR000073">
    <property type="entry name" value="AB_hydrolase_1"/>
</dbReference>
<keyword evidence="1" id="KW-0489">Methyltransferase</keyword>
<dbReference type="Gene3D" id="3.40.50.1820">
    <property type="entry name" value="alpha/beta hydrolase"/>
    <property type="match status" value="1"/>
</dbReference>
<reference evidence="4 5" key="1">
    <citation type="submission" date="2019-08" db="EMBL/GenBank/DDBJ databases">
        <authorList>
            <person name="Karlyshev A.V."/>
        </authorList>
    </citation>
    <scope>NUCLEOTIDE SEQUENCE [LARGE SCALE GENOMIC DNA]</scope>
    <source>
        <strain evidence="4 5">Alg18-2.2</strain>
    </source>
</reference>
<dbReference type="GO" id="GO:0046464">
    <property type="term" value="P:acylglycerol catabolic process"/>
    <property type="evidence" value="ECO:0007669"/>
    <property type="project" value="TreeGrafter"/>
</dbReference>
<dbReference type="PRINTS" id="PR00111">
    <property type="entry name" value="ABHYDROLASE"/>
</dbReference>
<keyword evidence="4" id="KW-0378">Hydrolase</keyword>
<gene>
    <name evidence="4" type="ORF">FU658_03160</name>
</gene>
<dbReference type="InterPro" id="IPR050266">
    <property type="entry name" value="AB_hydrolase_sf"/>
</dbReference>
<dbReference type="InterPro" id="IPR002052">
    <property type="entry name" value="DNA_methylase_N6_adenine_CS"/>
</dbReference>
<dbReference type="PROSITE" id="PS00092">
    <property type="entry name" value="N6_MTASE"/>
    <property type="match status" value="1"/>
</dbReference>
<accession>A0A5C8KVS9</accession>
<organism evidence="4 5">
    <name type="scientific">Alkalisalibacterium limincola</name>
    <dbReference type="NCBI Taxonomy" id="2699169"/>
    <lineage>
        <taxon>Bacteria</taxon>
        <taxon>Pseudomonadati</taxon>
        <taxon>Pseudomonadota</taxon>
        <taxon>Gammaproteobacteria</taxon>
        <taxon>Lysobacterales</taxon>
        <taxon>Lysobacteraceae</taxon>
        <taxon>Alkalisalibacterium</taxon>
    </lineage>
</organism>
<dbReference type="EMBL" id="VRTS01000002">
    <property type="protein sequence ID" value="TXK64852.1"/>
    <property type="molecule type" value="Genomic_DNA"/>
</dbReference>
<dbReference type="GO" id="GO:0032259">
    <property type="term" value="P:methylation"/>
    <property type="evidence" value="ECO:0007669"/>
    <property type="project" value="UniProtKB-KW"/>
</dbReference>
<evidence type="ECO:0000313" key="5">
    <source>
        <dbReference type="Proteomes" id="UP000321248"/>
    </source>
</evidence>
<keyword evidence="5" id="KW-1185">Reference proteome</keyword>
<keyword evidence="2" id="KW-0808">Transferase</keyword>
<dbReference type="OrthoDB" id="2086224at2"/>
<dbReference type="PANTHER" id="PTHR43798:SF5">
    <property type="entry name" value="MONOACYLGLYCEROL LIPASE ABHD6"/>
    <property type="match status" value="1"/>
</dbReference>
<evidence type="ECO:0000313" key="4">
    <source>
        <dbReference type="EMBL" id="TXK64852.1"/>
    </source>
</evidence>
<proteinExistence type="predicted"/>
<comment type="caution">
    <text evidence="4">The sequence shown here is derived from an EMBL/GenBank/DDBJ whole genome shotgun (WGS) entry which is preliminary data.</text>
</comment>
<dbReference type="GO" id="GO:0008168">
    <property type="term" value="F:methyltransferase activity"/>
    <property type="evidence" value="ECO:0007669"/>
    <property type="project" value="UniProtKB-KW"/>
</dbReference>
<dbReference type="PANTHER" id="PTHR43798">
    <property type="entry name" value="MONOACYLGLYCEROL LIPASE"/>
    <property type="match status" value="1"/>
</dbReference>
<dbReference type="GO" id="GO:0003676">
    <property type="term" value="F:nucleic acid binding"/>
    <property type="evidence" value="ECO:0007669"/>
    <property type="project" value="InterPro"/>
</dbReference>
<dbReference type="Pfam" id="PF12697">
    <property type="entry name" value="Abhydrolase_6"/>
    <property type="match status" value="1"/>
</dbReference>
<evidence type="ECO:0000259" key="3">
    <source>
        <dbReference type="Pfam" id="PF12697"/>
    </source>
</evidence>
<evidence type="ECO:0000256" key="1">
    <source>
        <dbReference type="ARBA" id="ARBA00022603"/>
    </source>
</evidence>
<name>A0A5C8KVS9_9GAMM</name>
<dbReference type="AlphaFoldDB" id="A0A5C8KVS9"/>
<feature type="domain" description="AB hydrolase-1" evidence="3">
    <location>
        <begin position="69"/>
        <end position="304"/>
    </location>
</feature>
<protein>
    <submittedName>
        <fullName evidence="4">Alpha/beta fold hydrolase</fullName>
    </submittedName>
</protein>
<evidence type="ECO:0000256" key="2">
    <source>
        <dbReference type="ARBA" id="ARBA00022679"/>
    </source>
</evidence>
<dbReference type="SUPFAM" id="SSF53474">
    <property type="entry name" value="alpha/beta-Hydrolases"/>
    <property type="match status" value="1"/>
</dbReference>
<dbReference type="GO" id="GO:0016020">
    <property type="term" value="C:membrane"/>
    <property type="evidence" value="ECO:0007669"/>
    <property type="project" value="TreeGrafter"/>
</dbReference>
<dbReference type="InterPro" id="IPR029058">
    <property type="entry name" value="AB_hydrolase_fold"/>
</dbReference>
<dbReference type="Proteomes" id="UP000321248">
    <property type="component" value="Unassembled WGS sequence"/>
</dbReference>
<dbReference type="GO" id="GO:0047372">
    <property type="term" value="F:monoacylglycerol lipase activity"/>
    <property type="evidence" value="ECO:0007669"/>
    <property type="project" value="TreeGrafter"/>
</dbReference>